<evidence type="ECO:0000313" key="8">
    <source>
        <dbReference type="EMBL" id="KAJ4958702.1"/>
    </source>
</evidence>
<name>A0A9Q0H2K8_9MAGN</name>
<comment type="similarity">
    <text evidence="2 7">Belongs to the copper transporter (Ctr) (TC 1.A.56) family. SLC31A subfamily.</text>
</comment>
<evidence type="ECO:0000256" key="5">
    <source>
        <dbReference type="ARBA" id="ARBA00022989"/>
    </source>
</evidence>
<dbReference type="Proteomes" id="UP001141806">
    <property type="component" value="Unassembled WGS sequence"/>
</dbReference>
<feature type="transmembrane region" description="Helical" evidence="7">
    <location>
        <begin position="85"/>
        <end position="104"/>
    </location>
</feature>
<keyword evidence="4 7" id="KW-0187">Copper transport</keyword>
<evidence type="ECO:0000256" key="1">
    <source>
        <dbReference type="ARBA" id="ARBA00004141"/>
    </source>
</evidence>
<dbReference type="InterPro" id="IPR007274">
    <property type="entry name" value="Cop_transporter"/>
</dbReference>
<evidence type="ECO:0000256" key="2">
    <source>
        <dbReference type="ARBA" id="ARBA00006921"/>
    </source>
</evidence>
<proteinExistence type="inferred from homology"/>
<dbReference type="OrthoDB" id="73901at2759"/>
<dbReference type="Pfam" id="PF04145">
    <property type="entry name" value="Ctr"/>
    <property type="match status" value="1"/>
</dbReference>
<accession>A0A9Q0H2K8</accession>
<evidence type="ECO:0000256" key="6">
    <source>
        <dbReference type="ARBA" id="ARBA00023136"/>
    </source>
</evidence>
<evidence type="ECO:0000256" key="7">
    <source>
        <dbReference type="RuleBase" id="RU367022"/>
    </source>
</evidence>
<sequence>MMHMTFYWGKQVTVLFDSWKTDSWTSYALTLLACFLFSVFYEYMEDRRLRFNVIATGKKPSSTLPSVDTPLLISRLAGSVWTNPARYAAAILFCINSAMGYLLMLAIMSFNGGVFFAIVLGLAFGYLIFRINDVELVVEENPCACA</sequence>
<keyword evidence="6 7" id="KW-0472">Membrane</keyword>
<keyword evidence="5 7" id="KW-1133">Transmembrane helix</keyword>
<evidence type="ECO:0000256" key="3">
    <source>
        <dbReference type="ARBA" id="ARBA00022692"/>
    </source>
</evidence>
<protein>
    <recommendedName>
        <fullName evidence="7">Copper transport protein</fullName>
    </recommendedName>
</protein>
<organism evidence="8 9">
    <name type="scientific">Protea cynaroides</name>
    <dbReference type="NCBI Taxonomy" id="273540"/>
    <lineage>
        <taxon>Eukaryota</taxon>
        <taxon>Viridiplantae</taxon>
        <taxon>Streptophyta</taxon>
        <taxon>Embryophyta</taxon>
        <taxon>Tracheophyta</taxon>
        <taxon>Spermatophyta</taxon>
        <taxon>Magnoliopsida</taxon>
        <taxon>Proteales</taxon>
        <taxon>Proteaceae</taxon>
        <taxon>Protea</taxon>
    </lineage>
</organism>
<keyword evidence="7" id="KW-0406">Ion transport</keyword>
<gene>
    <name evidence="8" type="ORF">NE237_025813</name>
</gene>
<feature type="transmembrane region" description="Helical" evidence="7">
    <location>
        <begin position="24"/>
        <end position="41"/>
    </location>
</feature>
<reference evidence="8" key="1">
    <citation type="journal article" date="2023" name="Plant J.">
        <title>The genome of the king protea, Protea cynaroides.</title>
        <authorList>
            <person name="Chang J."/>
            <person name="Duong T.A."/>
            <person name="Schoeman C."/>
            <person name="Ma X."/>
            <person name="Roodt D."/>
            <person name="Barker N."/>
            <person name="Li Z."/>
            <person name="Van de Peer Y."/>
            <person name="Mizrachi E."/>
        </authorList>
    </citation>
    <scope>NUCLEOTIDE SEQUENCE</scope>
    <source>
        <tissue evidence="8">Young leaves</tissue>
    </source>
</reference>
<keyword evidence="7" id="KW-0186">Copper</keyword>
<dbReference type="GO" id="GO:0005886">
    <property type="term" value="C:plasma membrane"/>
    <property type="evidence" value="ECO:0007669"/>
    <property type="project" value="TreeGrafter"/>
</dbReference>
<dbReference type="EMBL" id="JAMYWD010000010">
    <property type="protein sequence ID" value="KAJ4958702.1"/>
    <property type="molecule type" value="Genomic_DNA"/>
</dbReference>
<comment type="caution">
    <text evidence="8">The sequence shown here is derived from an EMBL/GenBank/DDBJ whole genome shotgun (WGS) entry which is preliminary data.</text>
</comment>
<keyword evidence="3 7" id="KW-0812">Transmembrane</keyword>
<keyword evidence="9" id="KW-1185">Reference proteome</keyword>
<dbReference type="PANTHER" id="PTHR12483:SF27">
    <property type="entry name" value="COPPER TRANSPORT PROTEIN CTR1"/>
    <property type="match status" value="1"/>
</dbReference>
<feature type="transmembrane region" description="Helical" evidence="7">
    <location>
        <begin position="110"/>
        <end position="129"/>
    </location>
</feature>
<keyword evidence="7" id="KW-0813">Transport</keyword>
<comment type="subcellular location">
    <subcellularLocation>
        <location evidence="1 7">Membrane</location>
        <topology evidence="1 7">Multi-pass membrane protein</topology>
    </subcellularLocation>
</comment>
<evidence type="ECO:0000313" key="9">
    <source>
        <dbReference type="Proteomes" id="UP001141806"/>
    </source>
</evidence>
<dbReference type="GO" id="GO:0005375">
    <property type="term" value="F:copper ion transmembrane transporter activity"/>
    <property type="evidence" value="ECO:0007669"/>
    <property type="project" value="UniProtKB-UniRule"/>
</dbReference>
<dbReference type="AlphaFoldDB" id="A0A9Q0H2K8"/>
<evidence type="ECO:0000256" key="4">
    <source>
        <dbReference type="ARBA" id="ARBA00022796"/>
    </source>
</evidence>
<dbReference type="PANTHER" id="PTHR12483">
    <property type="entry name" value="SOLUTE CARRIER FAMILY 31 COPPER TRANSPORTERS"/>
    <property type="match status" value="1"/>
</dbReference>